<keyword evidence="1" id="KW-0732">Signal</keyword>
<evidence type="ECO:0000256" key="1">
    <source>
        <dbReference type="SAM" id="SignalP"/>
    </source>
</evidence>
<keyword evidence="2" id="KW-0378">Hydrolase</keyword>
<name>A0A6L6Q531_9BURK</name>
<reference evidence="2 3" key="1">
    <citation type="submission" date="2019-11" db="EMBL/GenBank/DDBJ databases">
        <title>Type strains purchased from KCTC, JCM and DSMZ.</title>
        <authorList>
            <person name="Lu H."/>
        </authorList>
    </citation>
    <scope>NUCLEOTIDE SEQUENCE [LARGE SCALE GENOMIC DNA]</scope>
    <source>
        <strain evidence="2 3">KCTC 42409</strain>
    </source>
</reference>
<proteinExistence type="predicted"/>
<accession>A0A6L6Q531</accession>
<dbReference type="OrthoDB" id="5568005at2"/>
<dbReference type="RefSeq" id="WP_155440915.1">
    <property type="nucleotide sequence ID" value="NZ_WNLA01000016.1"/>
</dbReference>
<evidence type="ECO:0000313" key="3">
    <source>
        <dbReference type="Proteomes" id="UP000484015"/>
    </source>
</evidence>
<organism evidence="2 3">
    <name type="scientific">Pseudoduganella ginsengisoli</name>
    <dbReference type="NCBI Taxonomy" id="1462440"/>
    <lineage>
        <taxon>Bacteria</taxon>
        <taxon>Pseudomonadati</taxon>
        <taxon>Pseudomonadota</taxon>
        <taxon>Betaproteobacteria</taxon>
        <taxon>Burkholderiales</taxon>
        <taxon>Oxalobacteraceae</taxon>
        <taxon>Telluria group</taxon>
        <taxon>Pseudoduganella</taxon>
    </lineage>
</organism>
<evidence type="ECO:0000313" key="2">
    <source>
        <dbReference type="EMBL" id="MTW04559.1"/>
    </source>
</evidence>
<comment type="caution">
    <text evidence="2">The sequence shown here is derived from an EMBL/GenBank/DDBJ whole genome shotgun (WGS) entry which is preliminary data.</text>
</comment>
<feature type="chain" id="PRO_5027004694" evidence="1">
    <location>
        <begin position="27"/>
        <end position="134"/>
    </location>
</feature>
<dbReference type="AlphaFoldDB" id="A0A6L6Q531"/>
<gene>
    <name evidence="2" type="ORF">GM668_21030</name>
</gene>
<feature type="signal peptide" evidence="1">
    <location>
        <begin position="1"/>
        <end position="26"/>
    </location>
</feature>
<dbReference type="Proteomes" id="UP000484015">
    <property type="component" value="Unassembled WGS sequence"/>
</dbReference>
<dbReference type="EMBL" id="WNLA01000016">
    <property type="protein sequence ID" value="MTW04559.1"/>
    <property type="molecule type" value="Genomic_DNA"/>
</dbReference>
<sequence length="134" mass="14045">MTILTMAGMLAAAGAGLLAASMHAGAAGVVYASGGIGVEERAVLESARSEFNLRMTFASKGSGEYRADVNVEIRAIQAPGNPVVLKADNTGPLFYASLPPGRYEVKAQSGGQQQARHVVLPQRGALQAYFYWSD</sequence>
<keyword evidence="2" id="KW-0645">Protease</keyword>
<keyword evidence="3" id="KW-1185">Reference proteome</keyword>
<protein>
    <submittedName>
        <fullName evidence="2">Carboxypeptidase regulatory-like domain-containing protein</fullName>
    </submittedName>
</protein>
<keyword evidence="2" id="KW-0121">Carboxypeptidase</keyword>
<dbReference type="GO" id="GO:0004180">
    <property type="term" value="F:carboxypeptidase activity"/>
    <property type="evidence" value="ECO:0007669"/>
    <property type="project" value="UniProtKB-KW"/>
</dbReference>